<reference evidence="13 14" key="1">
    <citation type="submission" date="2022-10" db="EMBL/GenBank/DDBJ databases">
        <title>Janthinobacterium sp. hw3 Genome sequencing.</title>
        <authorList>
            <person name="Park S."/>
        </authorList>
    </citation>
    <scope>NUCLEOTIDE SEQUENCE [LARGE SCALE GENOMIC DNA]</scope>
    <source>
        <strain evidence="14">hw3</strain>
    </source>
</reference>
<evidence type="ECO:0000256" key="7">
    <source>
        <dbReference type="ARBA" id="ARBA00022833"/>
    </source>
</evidence>
<dbReference type="PROSITE" id="PS51318">
    <property type="entry name" value="TAT"/>
    <property type="match status" value="1"/>
</dbReference>
<evidence type="ECO:0000256" key="3">
    <source>
        <dbReference type="ARBA" id="ARBA00022670"/>
    </source>
</evidence>
<keyword evidence="14" id="KW-1185">Reference proteome</keyword>
<keyword evidence="8" id="KW-0482">Metalloprotease</keyword>
<dbReference type="Proteomes" id="UP001221208">
    <property type="component" value="Unassembled WGS sequence"/>
</dbReference>
<dbReference type="InterPro" id="IPR009045">
    <property type="entry name" value="Zn_M74/Hedgehog-like"/>
</dbReference>
<proteinExistence type="inferred from homology"/>
<keyword evidence="9" id="KW-0961">Cell wall biogenesis/degradation</keyword>
<comment type="similarity">
    <text evidence="10">Belongs to the peptidase M15 family.</text>
</comment>
<keyword evidence="4" id="KW-0479">Metal-binding</keyword>
<gene>
    <name evidence="13" type="ORF">OIK44_19425</name>
</gene>
<comment type="caution">
    <text evidence="13">The sequence shown here is derived from an EMBL/GenBank/DDBJ whole genome shotgun (WGS) entry which is preliminary data.</text>
</comment>
<evidence type="ECO:0000256" key="1">
    <source>
        <dbReference type="ARBA" id="ARBA00001947"/>
    </source>
</evidence>
<dbReference type="PANTHER" id="PTHR37425:SF1">
    <property type="entry name" value="OUTER MEMBRANE PROTEIN"/>
    <property type="match status" value="1"/>
</dbReference>
<accession>A0ABT5K5Q0</accession>
<dbReference type="InterPro" id="IPR006311">
    <property type="entry name" value="TAT_signal"/>
</dbReference>
<evidence type="ECO:0000256" key="8">
    <source>
        <dbReference type="ARBA" id="ARBA00023049"/>
    </source>
</evidence>
<dbReference type="Pfam" id="PF05951">
    <property type="entry name" value="Peptidase_M15_2"/>
    <property type="match status" value="1"/>
</dbReference>
<feature type="signal peptide" evidence="12">
    <location>
        <begin position="1"/>
        <end position="33"/>
    </location>
</feature>
<evidence type="ECO:0000256" key="5">
    <source>
        <dbReference type="ARBA" id="ARBA00022729"/>
    </source>
</evidence>
<evidence type="ECO:0000256" key="4">
    <source>
        <dbReference type="ARBA" id="ARBA00022723"/>
    </source>
</evidence>
<keyword evidence="6" id="KW-0378">Hydrolase</keyword>
<comment type="cofactor">
    <cofactor evidence="1">
        <name>Zn(2+)</name>
        <dbReference type="ChEBI" id="CHEBI:29105"/>
    </cofactor>
</comment>
<keyword evidence="7" id="KW-0862">Zinc</keyword>
<evidence type="ECO:0000313" key="14">
    <source>
        <dbReference type="Proteomes" id="UP001221208"/>
    </source>
</evidence>
<evidence type="ECO:0000256" key="12">
    <source>
        <dbReference type="SAM" id="SignalP"/>
    </source>
</evidence>
<protein>
    <recommendedName>
        <fullName evidence="11">Murein endopeptidase K</fullName>
    </recommendedName>
</protein>
<sequence>MTTPPRHQAPGRRRFLKMAGAALASGLAGPALATLPAGADGERILRLHNTHTGEQSNVTYWADGAYQQDGLAELGRLLRDHRSNEVGAMHTGLLDLLYLLSASLETQERIQVISGYRSPATNAMLHKTSSGVAARSLHMDGLAMDIRVPGRKLADVRRAAIALGGGGVGYYPASDFVHVDIGRVRTW</sequence>
<dbReference type="RefSeq" id="WP_273673121.1">
    <property type="nucleotide sequence ID" value="NZ_JAQQXR010000008.1"/>
</dbReference>
<keyword evidence="5 12" id="KW-0732">Signal</keyword>
<evidence type="ECO:0000256" key="9">
    <source>
        <dbReference type="ARBA" id="ARBA00023316"/>
    </source>
</evidence>
<dbReference type="InterPro" id="IPR010275">
    <property type="entry name" value="MepK"/>
</dbReference>
<feature type="chain" id="PRO_5047412596" description="Murein endopeptidase K" evidence="12">
    <location>
        <begin position="34"/>
        <end position="187"/>
    </location>
</feature>
<evidence type="ECO:0000256" key="6">
    <source>
        <dbReference type="ARBA" id="ARBA00022801"/>
    </source>
</evidence>
<name>A0ABT5K5Q0_9BURK</name>
<evidence type="ECO:0000256" key="2">
    <source>
        <dbReference type="ARBA" id="ARBA00004776"/>
    </source>
</evidence>
<dbReference type="SUPFAM" id="SSF55166">
    <property type="entry name" value="Hedgehog/DD-peptidase"/>
    <property type="match status" value="1"/>
</dbReference>
<evidence type="ECO:0000313" key="13">
    <source>
        <dbReference type="EMBL" id="MDC8759760.1"/>
    </source>
</evidence>
<organism evidence="13 14">
    <name type="scientific">Janthinobacterium fluminis</name>
    <dbReference type="NCBI Taxonomy" id="2987524"/>
    <lineage>
        <taxon>Bacteria</taxon>
        <taxon>Pseudomonadati</taxon>
        <taxon>Pseudomonadota</taxon>
        <taxon>Betaproteobacteria</taxon>
        <taxon>Burkholderiales</taxon>
        <taxon>Oxalobacteraceae</taxon>
        <taxon>Janthinobacterium</taxon>
    </lineage>
</organism>
<evidence type="ECO:0000256" key="11">
    <source>
        <dbReference type="ARBA" id="ARBA00093666"/>
    </source>
</evidence>
<dbReference type="PANTHER" id="PTHR37425">
    <property type="match status" value="1"/>
</dbReference>
<dbReference type="Gene3D" id="3.30.1380.10">
    <property type="match status" value="1"/>
</dbReference>
<keyword evidence="3" id="KW-0645">Protease</keyword>
<dbReference type="EMBL" id="JAQQXR010000008">
    <property type="protein sequence ID" value="MDC8759760.1"/>
    <property type="molecule type" value="Genomic_DNA"/>
</dbReference>
<evidence type="ECO:0000256" key="10">
    <source>
        <dbReference type="ARBA" id="ARBA00093448"/>
    </source>
</evidence>
<comment type="pathway">
    <text evidence="2">Cell wall biogenesis; cell wall polysaccharide biosynthesis.</text>
</comment>